<evidence type="ECO:0000256" key="2">
    <source>
        <dbReference type="ARBA" id="ARBA00011073"/>
    </source>
</evidence>
<sequence length="354" mass="38335">MVICFAAGNDGKDSSGTGNIDPGSISCEPAAKNCITVGASESTRPTINWDSSAFLRSEAKNFTYGEYFPEKFPKAPISTDHMANDADGMAAFSSRGPTKENRFKPDVVAPGTCILSTLSRRVRNPPKHFGISEDENLMFDSGTSMATPLVASCCAVIREALIKNSCPAPTAALVKALVINGAVDLKGQYKPCEIKPTPNSDSGFGRINLANSIIPVERGTIGGYMEQTLDDDEEKDPFEFKITVPTIDQLAKLTRSNRKTGPTLKVTLVYSDPPGRDLQNDLNLIVISGARERHGNQRAKEFNVGSFEKDGFDHQNNVEQVVWNGISPGQATIKVRGTRVTTDDQPFACVWQVL</sequence>
<dbReference type="Pfam" id="PF00082">
    <property type="entry name" value="Peptidase_S8"/>
    <property type="match status" value="1"/>
</dbReference>
<name>A0A1J9QXN3_9EURO</name>
<dbReference type="GO" id="GO:0004252">
    <property type="term" value="F:serine-type endopeptidase activity"/>
    <property type="evidence" value="ECO:0007669"/>
    <property type="project" value="InterPro"/>
</dbReference>
<dbReference type="PANTHER" id="PTHR43399">
    <property type="entry name" value="SUBTILISIN-RELATED"/>
    <property type="match status" value="1"/>
</dbReference>
<evidence type="ECO:0000256" key="8">
    <source>
        <dbReference type="PROSITE-ProRule" id="PRU01240"/>
    </source>
</evidence>
<dbReference type="Proteomes" id="UP000242791">
    <property type="component" value="Unassembled WGS sequence"/>
</dbReference>
<dbReference type="GO" id="GO:0005576">
    <property type="term" value="C:extracellular region"/>
    <property type="evidence" value="ECO:0007669"/>
    <property type="project" value="UniProtKB-SubCell"/>
</dbReference>
<evidence type="ECO:0000313" key="11">
    <source>
        <dbReference type="Proteomes" id="UP000242791"/>
    </source>
</evidence>
<dbReference type="InterPro" id="IPR008979">
    <property type="entry name" value="Galactose-bd-like_sf"/>
</dbReference>
<keyword evidence="11" id="KW-1185">Reference proteome</keyword>
<dbReference type="SUPFAM" id="SSF49785">
    <property type="entry name" value="Galactose-binding domain-like"/>
    <property type="match status" value="1"/>
</dbReference>
<dbReference type="Gene3D" id="2.60.120.380">
    <property type="match status" value="1"/>
</dbReference>
<protein>
    <recommendedName>
        <fullName evidence="9">Peptidase S8/S53 domain-containing protein</fullName>
    </recommendedName>
</protein>
<dbReference type="InterPro" id="IPR000209">
    <property type="entry name" value="Peptidase_S8/S53_dom"/>
</dbReference>
<dbReference type="VEuPathDB" id="FungiDB:ACJ73_08068"/>
<comment type="caution">
    <text evidence="8">Lacks conserved residue(s) required for the propagation of feature annotation.</text>
</comment>
<dbReference type="OrthoDB" id="10256524at2759"/>
<dbReference type="AlphaFoldDB" id="A0A1J9QXN3"/>
<evidence type="ECO:0000256" key="6">
    <source>
        <dbReference type="ARBA" id="ARBA00023145"/>
    </source>
</evidence>
<evidence type="ECO:0000256" key="4">
    <source>
        <dbReference type="ARBA" id="ARBA00022729"/>
    </source>
</evidence>
<organism evidence="10 11">
    <name type="scientific">Blastomyces percursus</name>
    <dbReference type="NCBI Taxonomy" id="1658174"/>
    <lineage>
        <taxon>Eukaryota</taxon>
        <taxon>Fungi</taxon>
        <taxon>Dikarya</taxon>
        <taxon>Ascomycota</taxon>
        <taxon>Pezizomycotina</taxon>
        <taxon>Eurotiomycetes</taxon>
        <taxon>Eurotiomycetidae</taxon>
        <taxon>Onygenales</taxon>
        <taxon>Ajellomycetaceae</taxon>
        <taxon>Blastomyces</taxon>
    </lineage>
</organism>
<keyword evidence="6" id="KW-0865">Zymogen</keyword>
<dbReference type="PANTHER" id="PTHR43399:SF4">
    <property type="entry name" value="CELL WALL-ASSOCIATED PROTEASE"/>
    <property type="match status" value="1"/>
</dbReference>
<dbReference type="InterPro" id="IPR051048">
    <property type="entry name" value="Peptidase_S8/S53_subtilisin"/>
</dbReference>
<proteinExistence type="inferred from homology"/>
<evidence type="ECO:0000256" key="1">
    <source>
        <dbReference type="ARBA" id="ARBA00004613"/>
    </source>
</evidence>
<dbReference type="STRING" id="1658174.A0A1J9QXN3"/>
<dbReference type="SUPFAM" id="SSF52743">
    <property type="entry name" value="Subtilisin-like"/>
    <property type="match status" value="1"/>
</dbReference>
<gene>
    <name evidence="10" type="ORF">ACJ73_08068</name>
</gene>
<dbReference type="PROSITE" id="PS51892">
    <property type="entry name" value="SUBTILASE"/>
    <property type="match status" value="1"/>
</dbReference>
<keyword evidence="4" id="KW-0732">Signal</keyword>
<dbReference type="GO" id="GO:0006508">
    <property type="term" value="P:proteolysis"/>
    <property type="evidence" value="ECO:0007669"/>
    <property type="project" value="InterPro"/>
</dbReference>
<evidence type="ECO:0000256" key="5">
    <source>
        <dbReference type="ARBA" id="ARBA00023026"/>
    </source>
</evidence>
<keyword evidence="5" id="KW-0843">Virulence</keyword>
<comment type="subcellular location">
    <subcellularLocation>
        <location evidence="1">Secreted</location>
    </subcellularLocation>
</comment>
<feature type="domain" description="Peptidase S8/S53" evidence="9">
    <location>
        <begin position="2"/>
        <end position="185"/>
    </location>
</feature>
<dbReference type="Gene3D" id="3.40.50.200">
    <property type="entry name" value="Peptidase S8/S53 domain"/>
    <property type="match status" value="1"/>
</dbReference>
<evidence type="ECO:0000256" key="3">
    <source>
        <dbReference type="ARBA" id="ARBA00022525"/>
    </source>
</evidence>
<dbReference type="InterPro" id="IPR036852">
    <property type="entry name" value="Peptidase_S8/S53_dom_sf"/>
</dbReference>
<reference evidence="10 11" key="1">
    <citation type="submission" date="2015-08" db="EMBL/GenBank/DDBJ databases">
        <title>Emmonsia species relationships and genome sequence.</title>
        <authorList>
            <person name="Cuomo C.A."/>
            <person name="Schwartz I.S."/>
            <person name="Kenyon C."/>
            <person name="De Hoog G.S."/>
            <person name="Govender N.P."/>
            <person name="Botha A."/>
            <person name="Moreno L."/>
            <person name="De Vries M."/>
            <person name="Munoz J.F."/>
            <person name="Stielow J.B."/>
        </authorList>
    </citation>
    <scope>NUCLEOTIDE SEQUENCE [LARGE SCALE GENOMIC DNA]</scope>
    <source>
        <strain evidence="10 11">EI222</strain>
    </source>
</reference>
<keyword evidence="3" id="KW-0964">Secreted</keyword>
<comment type="similarity">
    <text evidence="2 8">Belongs to the peptidase S8 family.</text>
</comment>
<evidence type="ECO:0000259" key="9">
    <source>
        <dbReference type="Pfam" id="PF00082"/>
    </source>
</evidence>
<comment type="caution">
    <text evidence="10">The sequence shown here is derived from an EMBL/GenBank/DDBJ whole genome shotgun (WGS) entry which is preliminary data.</text>
</comment>
<evidence type="ECO:0000256" key="7">
    <source>
        <dbReference type="ARBA" id="ARBA00023180"/>
    </source>
</evidence>
<keyword evidence="7" id="KW-0325">Glycoprotein</keyword>
<evidence type="ECO:0000313" key="10">
    <source>
        <dbReference type="EMBL" id="OJD20596.1"/>
    </source>
</evidence>
<dbReference type="EMBL" id="LGTZ01001793">
    <property type="protein sequence ID" value="OJD20596.1"/>
    <property type="molecule type" value="Genomic_DNA"/>
</dbReference>
<accession>A0A1J9QXN3</accession>